<organism evidence="1">
    <name type="scientific">marine metagenome</name>
    <dbReference type="NCBI Taxonomy" id="408172"/>
    <lineage>
        <taxon>unclassified sequences</taxon>
        <taxon>metagenomes</taxon>
        <taxon>ecological metagenomes</taxon>
    </lineage>
</organism>
<dbReference type="AlphaFoldDB" id="A0A381NC66"/>
<protein>
    <submittedName>
        <fullName evidence="1">Uncharacterized protein</fullName>
    </submittedName>
</protein>
<gene>
    <name evidence="1" type="ORF">METZ01_LOCUS4007</name>
</gene>
<reference evidence="1" key="1">
    <citation type="submission" date="2018-05" db="EMBL/GenBank/DDBJ databases">
        <authorList>
            <person name="Lanie J.A."/>
            <person name="Ng W.-L."/>
            <person name="Kazmierczak K.M."/>
            <person name="Andrzejewski T.M."/>
            <person name="Davidsen T.M."/>
            <person name="Wayne K.J."/>
            <person name="Tettelin H."/>
            <person name="Glass J.I."/>
            <person name="Rusch D."/>
            <person name="Podicherti R."/>
            <person name="Tsui H.-C.T."/>
            <person name="Winkler M.E."/>
        </authorList>
    </citation>
    <scope>NUCLEOTIDE SEQUENCE</scope>
</reference>
<accession>A0A381NC66</accession>
<dbReference type="EMBL" id="UINC01000209">
    <property type="protein sequence ID" value="SUZ51153.1"/>
    <property type="molecule type" value="Genomic_DNA"/>
</dbReference>
<sequence>MKHILFQILSFFNSAKRKAVPVTRFRTFMHLCIFATLLTACAPKISFQVERPPIQRVEKIKYIAVGKFQIIPRQIKLPKAVESGSSGIFQWADKQLEPTISGFTSNRDQASQIADLVRAALVHELSLHSPYQLINTTGEKTGYSGALPDAAEVAVLQGKVKYSQVLIESQETLSYFTNIKNKGATLEQSLLASAVSMGAESSGAGFDVPTPYVEQLAAIEVEFALLRKSDGRDVVPPQTFRTFYARKWGGAPETSHLPRNIKTAIVKGYQQDEDLSESFLSRIDRAGLSFTSPTEYFARGFNLEQNIQVPQTALDLKIRLGRQVARKYVEQISPYHETADLLVQDGDSVAATLIRGNAYQEAITYLQGLDGRAAEDEYNLGLAFEASGEIYQAGKHYELALQQETSNQIFRDAVKRTRN</sequence>
<proteinExistence type="predicted"/>
<evidence type="ECO:0000313" key="1">
    <source>
        <dbReference type="EMBL" id="SUZ51153.1"/>
    </source>
</evidence>
<name>A0A381NC66_9ZZZZ</name>